<dbReference type="Gene3D" id="3.40.640.10">
    <property type="entry name" value="Type I PLP-dependent aspartate aminotransferase-like (Major domain)"/>
    <property type="match status" value="1"/>
</dbReference>
<dbReference type="PANTHER" id="PTHR11601">
    <property type="entry name" value="CYSTEINE DESULFURYLASE FAMILY MEMBER"/>
    <property type="match status" value="1"/>
</dbReference>
<dbReference type="InterPro" id="IPR016454">
    <property type="entry name" value="Cysteine_dSase"/>
</dbReference>
<dbReference type="PROSITE" id="PS00595">
    <property type="entry name" value="AA_TRANSFER_CLASS_5"/>
    <property type="match status" value="1"/>
</dbReference>
<proteinExistence type="inferred from homology"/>
<dbReference type="InterPro" id="IPR015424">
    <property type="entry name" value="PyrdxlP-dep_Trfase"/>
</dbReference>
<dbReference type="Proteomes" id="UP001232245">
    <property type="component" value="Unassembled WGS sequence"/>
</dbReference>
<protein>
    <submittedName>
        <fullName evidence="9">Cysteine desulfurase</fullName>
        <ecNumber evidence="9">2.8.1.7</ecNumber>
    </submittedName>
</protein>
<comment type="cofactor">
    <cofactor evidence="1 7">
        <name>pyridoxal 5'-phosphate</name>
        <dbReference type="ChEBI" id="CHEBI:597326"/>
    </cofactor>
</comment>
<dbReference type="EC" id="2.8.1.7" evidence="9"/>
<keyword evidence="10" id="KW-1185">Reference proteome</keyword>
<reference evidence="9 10" key="1">
    <citation type="submission" date="2023-07" db="EMBL/GenBank/DDBJ databases">
        <title>Genomic Encyclopedia of Type Strains, Phase IV (KMG-IV): sequencing the most valuable type-strain genomes for metagenomic binning, comparative biology and taxonomic classification.</title>
        <authorList>
            <person name="Goeker M."/>
        </authorList>
    </citation>
    <scope>NUCLEOTIDE SEQUENCE [LARGE SCALE GENOMIC DNA]</scope>
    <source>
        <strain evidence="9 10">DSM 17723</strain>
    </source>
</reference>
<feature type="domain" description="Aminotransferase class V" evidence="8">
    <location>
        <begin position="2"/>
        <end position="370"/>
    </location>
</feature>
<keyword evidence="4" id="KW-0663">Pyridoxal phosphate</keyword>
<dbReference type="InterPro" id="IPR015422">
    <property type="entry name" value="PyrdxlP-dep_Trfase_small"/>
</dbReference>
<dbReference type="Gene3D" id="1.10.260.50">
    <property type="match status" value="1"/>
</dbReference>
<dbReference type="NCBIfam" id="NF002806">
    <property type="entry name" value="PRK02948.1"/>
    <property type="match status" value="1"/>
</dbReference>
<dbReference type="InterPro" id="IPR015421">
    <property type="entry name" value="PyrdxlP-dep_Trfase_major"/>
</dbReference>
<dbReference type="Gene3D" id="3.90.1150.10">
    <property type="entry name" value="Aspartate Aminotransferase, domain 1"/>
    <property type="match status" value="1"/>
</dbReference>
<dbReference type="RefSeq" id="WP_174881302.1">
    <property type="nucleotide sequence ID" value="NZ_CADEPK010000344.1"/>
</dbReference>
<name>A0ABT9YXL6_9BACI</name>
<sequence length="383" mass="42447">MIYLDYAATTPISDQALTIYGKAAKSAFGNSNSLHDIGGTSSQLLESSRRVIAKLINGDEKGLFFTGSGSEANILTIQSLLNGLNDSKKHLITSQIEHSSLYHLFKKLEREGYKVTYLIPNKQGHIEINQVEKALRDDTGLVSIQHGNSEIGVVQNIKKIGELLKQKNIVFHSDCVQTFGKLPIDVEEFGLDAISISSHKIYGPKGIGAAYIKPSTFWNPVIPGTTHESGFRPGTVDVPAVAAFATASMEICGKIDENMNHYEQLRRIFIDSFSPHQKLITIINDSQHWDSQHCILPNIIPLQIKGIEGQYVMLECNRYGYAVSTGSACQVGMQEPSRTLLSIGYTKQIAKQYIRISLGTQTTHEQIENFAKVLINVVKDYYK</sequence>
<dbReference type="SUPFAM" id="SSF53383">
    <property type="entry name" value="PLP-dependent transferases"/>
    <property type="match status" value="1"/>
</dbReference>
<evidence type="ECO:0000256" key="7">
    <source>
        <dbReference type="RuleBase" id="RU004504"/>
    </source>
</evidence>
<comment type="caution">
    <text evidence="9">The sequence shown here is derived from an EMBL/GenBank/DDBJ whole genome shotgun (WGS) entry which is preliminary data.</text>
</comment>
<evidence type="ECO:0000256" key="1">
    <source>
        <dbReference type="ARBA" id="ARBA00001933"/>
    </source>
</evidence>
<keyword evidence="9" id="KW-0808">Transferase</keyword>
<evidence type="ECO:0000256" key="4">
    <source>
        <dbReference type="ARBA" id="ARBA00022898"/>
    </source>
</evidence>
<comment type="similarity">
    <text evidence="2">Belongs to the class-V pyridoxal-phosphate-dependent aminotransferase family. NifS/IscS subfamily.</text>
</comment>
<accession>A0ABT9YXL6</accession>
<dbReference type="InterPro" id="IPR020578">
    <property type="entry name" value="Aminotrans_V_PyrdxlP_BS"/>
</dbReference>
<organism evidence="9 10">
    <name type="scientific">Metabacillus niabensis</name>
    <dbReference type="NCBI Taxonomy" id="324854"/>
    <lineage>
        <taxon>Bacteria</taxon>
        <taxon>Bacillati</taxon>
        <taxon>Bacillota</taxon>
        <taxon>Bacilli</taxon>
        <taxon>Bacillales</taxon>
        <taxon>Bacillaceae</taxon>
        <taxon>Metabacillus</taxon>
    </lineage>
</organism>
<evidence type="ECO:0000256" key="2">
    <source>
        <dbReference type="ARBA" id="ARBA00006490"/>
    </source>
</evidence>
<dbReference type="PANTHER" id="PTHR11601:SF36">
    <property type="entry name" value="CYSTEINE DESULFURASE NIFS-RELATED"/>
    <property type="match status" value="1"/>
</dbReference>
<evidence type="ECO:0000256" key="3">
    <source>
        <dbReference type="ARBA" id="ARBA00022723"/>
    </source>
</evidence>
<evidence type="ECO:0000313" key="10">
    <source>
        <dbReference type="Proteomes" id="UP001232245"/>
    </source>
</evidence>
<evidence type="ECO:0000313" key="9">
    <source>
        <dbReference type="EMBL" id="MDQ0224727.1"/>
    </source>
</evidence>
<dbReference type="GO" id="GO:0031071">
    <property type="term" value="F:cysteine desulfurase activity"/>
    <property type="evidence" value="ECO:0007669"/>
    <property type="project" value="UniProtKB-EC"/>
</dbReference>
<evidence type="ECO:0000259" key="8">
    <source>
        <dbReference type="Pfam" id="PF00266"/>
    </source>
</evidence>
<keyword evidence="3" id="KW-0479">Metal-binding</keyword>
<dbReference type="PIRSF" id="PIRSF005572">
    <property type="entry name" value="NifS"/>
    <property type="match status" value="1"/>
</dbReference>
<dbReference type="Pfam" id="PF00266">
    <property type="entry name" value="Aminotran_5"/>
    <property type="match status" value="1"/>
</dbReference>
<evidence type="ECO:0000256" key="5">
    <source>
        <dbReference type="ARBA" id="ARBA00023004"/>
    </source>
</evidence>
<dbReference type="EMBL" id="JAUSTZ010000002">
    <property type="protein sequence ID" value="MDQ0224727.1"/>
    <property type="molecule type" value="Genomic_DNA"/>
</dbReference>
<dbReference type="InterPro" id="IPR000192">
    <property type="entry name" value="Aminotrans_V_dom"/>
</dbReference>
<evidence type="ECO:0000256" key="6">
    <source>
        <dbReference type="ARBA" id="ARBA00023014"/>
    </source>
</evidence>
<keyword evidence="6" id="KW-0411">Iron-sulfur</keyword>
<keyword evidence="5" id="KW-0408">Iron</keyword>
<gene>
    <name evidence="9" type="ORF">J2S02_001056</name>
</gene>